<dbReference type="HAMAP" id="MF_01915">
    <property type="entry name" value="LPS_assembly_LptC"/>
    <property type="match status" value="1"/>
</dbReference>
<accession>A0A127MN59</accession>
<dbReference type="NCBIfam" id="TIGR04409">
    <property type="entry name" value="LptC_YrbK"/>
    <property type="match status" value="1"/>
</dbReference>
<dbReference type="InterPro" id="IPR026265">
    <property type="entry name" value="LptC"/>
</dbReference>
<dbReference type="GO" id="GO:0030288">
    <property type="term" value="C:outer membrane-bounded periplasmic space"/>
    <property type="evidence" value="ECO:0007669"/>
    <property type="project" value="TreeGrafter"/>
</dbReference>
<protein>
    <recommendedName>
        <fullName evidence="6">Lipopolysaccharide export system protein LptC</fullName>
    </recommendedName>
</protein>
<reference evidence="7 9" key="1">
    <citation type="submission" date="2016-05" db="EMBL/GenBank/DDBJ databases">
        <title>Genome Sequence of Pseudomonas citronellolis Strain SJTE-3, an Estrogens and Persistent Organic Pollutants degradation strain.</title>
        <authorList>
            <person name="Liang R."/>
        </authorList>
    </citation>
    <scope>NUCLEOTIDE SEQUENCE [LARGE SCALE GENOMIC DNA]</scope>
    <source>
        <strain evidence="7 9">SJTE-3</strain>
    </source>
</reference>
<reference evidence="8" key="2">
    <citation type="submission" date="2023-03" db="EMBL/GenBank/DDBJ databases">
        <title>Draft assemblies of triclosan tolerant bacteria isolated from returned activated sludge.</title>
        <authorList>
            <person name="Van Hamelsveld S."/>
        </authorList>
    </citation>
    <scope>NUCLEOTIDE SEQUENCE</scope>
    <source>
        <strain evidence="8">GW210015_S63</strain>
    </source>
</reference>
<comment type="function">
    <text evidence="6">Involved in the assembly of lipopolysaccharide (LPS). Required for the translocation of LPS from the inner membrane to the outer membrane. Facilitates the transfer of LPS from the inner membrane to the periplasmic protein LptA. Could be a docking site for LptA.</text>
</comment>
<dbReference type="EMBL" id="JARJLR010000258">
    <property type="protein sequence ID" value="MDF3843168.1"/>
    <property type="molecule type" value="Genomic_DNA"/>
</dbReference>
<dbReference type="PANTHER" id="PTHR37481">
    <property type="entry name" value="LIPOPOLYSACCHARIDE EXPORT SYSTEM PROTEIN LPTC"/>
    <property type="match status" value="1"/>
</dbReference>
<dbReference type="PANTHER" id="PTHR37481:SF1">
    <property type="entry name" value="LIPOPOLYSACCHARIDE EXPORT SYSTEM PROTEIN LPTC"/>
    <property type="match status" value="1"/>
</dbReference>
<dbReference type="GO" id="GO:0043165">
    <property type="term" value="P:Gram-negative-bacterium-type cell outer membrane assembly"/>
    <property type="evidence" value="ECO:0007669"/>
    <property type="project" value="UniProtKB-UniRule"/>
</dbReference>
<dbReference type="RefSeq" id="WP_009617808.1">
    <property type="nucleotide sequence ID" value="NZ_BDGS01000001.1"/>
</dbReference>
<keyword evidence="3 6" id="KW-0812">Transmembrane</keyword>
<dbReference type="InterPro" id="IPR010664">
    <property type="entry name" value="LipoPS_assembly_LptC-rel"/>
</dbReference>
<comment type="similarity">
    <text evidence="6">Belongs to the LptC family.</text>
</comment>
<sequence>MPKTLRQKLLLALIAVLLVALGYYWNVRLDFNERQVAPSNDAIDFYAANAHSLQYREDGSLAYEMTADRLEHMKATDVTNVTTPDLFFFREGEPQPWHVQSVRAEVGPEGKQVELIDNVRVQRTDAQNRTLLLTTTRMTVFPDKDYAETSQPVKITEPQGVTTAVGMKAYLKDSRMTLLSNVRGQHEVR</sequence>
<dbReference type="InterPro" id="IPR052363">
    <property type="entry name" value="LPS_export_LptC"/>
</dbReference>
<keyword evidence="4 6" id="KW-1133">Transmembrane helix</keyword>
<proteinExistence type="inferred from homology"/>
<dbReference type="EMBL" id="CP015878">
    <property type="protein sequence ID" value="ANI13497.1"/>
    <property type="molecule type" value="Genomic_DNA"/>
</dbReference>
<dbReference type="KEGG" id="pcq:PcP3B5_11700"/>
<evidence type="ECO:0000313" key="7">
    <source>
        <dbReference type="EMBL" id="ANI13497.1"/>
    </source>
</evidence>
<evidence type="ECO:0000313" key="8">
    <source>
        <dbReference type="EMBL" id="MDF3843168.1"/>
    </source>
</evidence>
<evidence type="ECO:0000256" key="4">
    <source>
        <dbReference type="ARBA" id="ARBA00022989"/>
    </source>
</evidence>
<dbReference type="Pfam" id="PF06835">
    <property type="entry name" value="LptC"/>
    <property type="match status" value="1"/>
</dbReference>
<comment type="subcellular location">
    <subcellularLocation>
        <location evidence="6">Cell inner membrane</location>
        <topology evidence="6">Single-pass membrane protein</topology>
    </subcellularLocation>
</comment>
<evidence type="ECO:0000256" key="6">
    <source>
        <dbReference type="HAMAP-Rule" id="MF_01915"/>
    </source>
</evidence>
<organism evidence="7 9">
    <name type="scientific">Pseudomonas citronellolis</name>
    <dbReference type="NCBI Taxonomy" id="53408"/>
    <lineage>
        <taxon>Bacteria</taxon>
        <taxon>Pseudomonadati</taxon>
        <taxon>Pseudomonadota</taxon>
        <taxon>Gammaproteobacteria</taxon>
        <taxon>Pseudomonadales</taxon>
        <taxon>Pseudomonadaceae</taxon>
        <taxon>Pseudomonas</taxon>
    </lineage>
</organism>
<dbReference type="STRING" id="53408.A9C11_05640"/>
<dbReference type="Gene3D" id="2.60.450.10">
    <property type="entry name" value="Lipopolysaccharide (LPS) transport protein A like domain"/>
    <property type="match status" value="1"/>
</dbReference>
<dbReference type="Proteomes" id="UP001220662">
    <property type="component" value="Unassembled WGS sequence"/>
</dbReference>
<dbReference type="GO" id="GO:0005886">
    <property type="term" value="C:plasma membrane"/>
    <property type="evidence" value="ECO:0007669"/>
    <property type="project" value="UniProtKB-SubCell"/>
</dbReference>
<dbReference type="AlphaFoldDB" id="A0A127MN59"/>
<keyword evidence="2 6" id="KW-0997">Cell inner membrane</keyword>
<dbReference type="Proteomes" id="UP000077748">
    <property type="component" value="Chromosome"/>
</dbReference>
<comment type="subunit">
    <text evidence="6">Component of the lipopolysaccharide transport and assembly complex. Interacts with LptA and the LptBFG transporter complex.</text>
</comment>
<evidence type="ECO:0000256" key="1">
    <source>
        <dbReference type="ARBA" id="ARBA00022475"/>
    </source>
</evidence>
<dbReference type="GO" id="GO:0017089">
    <property type="term" value="F:glycolipid transfer activity"/>
    <property type="evidence" value="ECO:0007669"/>
    <property type="project" value="TreeGrafter"/>
</dbReference>
<dbReference type="GO" id="GO:0015221">
    <property type="term" value="F:lipopolysaccharide transmembrane transporter activity"/>
    <property type="evidence" value="ECO:0007669"/>
    <property type="project" value="InterPro"/>
</dbReference>
<keyword evidence="5 6" id="KW-0472">Membrane</keyword>
<name>A0A127MN59_9PSED</name>
<evidence type="ECO:0000313" key="9">
    <source>
        <dbReference type="Proteomes" id="UP000077748"/>
    </source>
</evidence>
<dbReference type="GeneID" id="72994345"/>
<evidence type="ECO:0000256" key="2">
    <source>
        <dbReference type="ARBA" id="ARBA00022519"/>
    </source>
</evidence>
<evidence type="ECO:0000256" key="5">
    <source>
        <dbReference type="ARBA" id="ARBA00023136"/>
    </source>
</evidence>
<keyword evidence="1 6" id="KW-1003">Cell membrane</keyword>
<evidence type="ECO:0000256" key="3">
    <source>
        <dbReference type="ARBA" id="ARBA00022692"/>
    </source>
</evidence>
<gene>
    <name evidence="6 8" type="primary">lptC</name>
    <name evidence="7" type="ORF">A9C11_05640</name>
    <name evidence="8" type="ORF">P3W55_15760</name>
</gene>